<gene>
    <name evidence="1" type="ORF">BLA39750_01232</name>
</gene>
<accession>A0A6P2UVK7</accession>
<dbReference type="RefSeq" id="WP_175011373.1">
    <property type="nucleotide sequence ID" value="NZ_CABVQN010000004.1"/>
</dbReference>
<protein>
    <submittedName>
        <fullName evidence="1">Uncharacterized protein</fullName>
    </submittedName>
</protein>
<proteinExistence type="predicted"/>
<organism evidence="1 2">
    <name type="scientific">Burkholderia lata (strain ATCC 17760 / DSM 23089 / LMG 22485 / NCIMB 9086 / R18194 / 383)</name>
    <dbReference type="NCBI Taxonomy" id="482957"/>
    <lineage>
        <taxon>Bacteria</taxon>
        <taxon>Pseudomonadati</taxon>
        <taxon>Pseudomonadota</taxon>
        <taxon>Betaproteobacteria</taxon>
        <taxon>Burkholderiales</taxon>
        <taxon>Burkholderiaceae</taxon>
        <taxon>Burkholderia</taxon>
        <taxon>Burkholderia cepacia complex</taxon>
    </lineage>
</organism>
<name>A0A6P2UVK7_BURL3</name>
<sequence length="101" mass="11416">MNNAFPPYATEYVEDKAIVPTAASCVHFLPAADDRRFPVRVTKRTAAGVKLPWYEVETYHANVARWVYRQSETDVDVAVYAADKTRLMNDSADEGDEEEDS</sequence>
<reference evidence="1 2" key="1">
    <citation type="submission" date="2019-09" db="EMBL/GenBank/DDBJ databases">
        <authorList>
            <person name="Depoorter E."/>
        </authorList>
    </citation>
    <scope>NUCLEOTIDE SEQUENCE [LARGE SCALE GENOMIC DNA]</scope>
    <source>
        <strain evidence="1">R-39750</strain>
    </source>
</reference>
<dbReference type="Proteomes" id="UP000494110">
    <property type="component" value="Unassembled WGS sequence"/>
</dbReference>
<dbReference type="EMBL" id="CABVQN010000004">
    <property type="protein sequence ID" value="VWC81480.1"/>
    <property type="molecule type" value="Genomic_DNA"/>
</dbReference>
<evidence type="ECO:0000313" key="1">
    <source>
        <dbReference type="EMBL" id="VWC81480.1"/>
    </source>
</evidence>
<dbReference type="AlphaFoldDB" id="A0A6P2UVK7"/>
<evidence type="ECO:0000313" key="2">
    <source>
        <dbReference type="Proteomes" id="UP000494110"/>
    </source>
</evidence>